<keyword evidence="11" id="KW-1185">Reference proteome</keyword>
<organism evidence="10 11">
    <name type="scientific">Moritella viscosa</name>
    <dbReference type="NCBI Taxonomy" id="80854"/>
    <lineage>
        <taxon>Bacteria</taxon>
        <taxon>Pseudomonadati</taxon>
        <taxon>Pseudomonadota</taxon>
        <taxon>Gammaproteobacteria</taxon>
        <taxon>Alteromonadales</taxon>
        <taxon>Moritellaceae</taxon>
        <taxon>Moritella</taxon>
    </lineage>
</organism>
<evidence type="ECO:0000256" key="7">
    <source>
        <dbReference type="ARBA" id="ARBA00022840"/>
    </source>
</evidence>
<dbReference type="RefSeq" id="WP_075499588.1">
    <property type="nucleotide sequence ID" value="NZ_CAWRCN010000075.1"/>
</dbReference>
<keyword evidence="6" id="KW-0347">Helicase</keyword>
<evidence type="ECO:0000256" key="2">
    <source>
        <dbReference type="ARBA" id="ARBA00009046"/>
    </source>
</evidence>
<evidence type="ECO:0000256" key="5">
    <source>
        <dbReference type="ARBA" id="ARBA00022801"/>
    </source>
</evidence>
<reference evidence="10 11" key="1">
    <citation type="submission" date="2016-11" db="EMBL/GenBank/DDBJ databases">
        <authorList>
            <person name="Klemetsen T."/>
        </authorList>
    </citation>
    <scope>NUCLEOTIDE SEQUENCE [LARGE SCALE GENOMIC DNA]</scope>
    <source>
        <strain evidence="10">MT 2528</strain>
    </source>
</reference>
<comment type="similarity">
    <text evidence="1">In the N-terminal section; belongs to the CRISPR-associated nuclease Cas3-HD family.</text>
</comment>
<dbReference type="NCBIfam" id="TIGR02562">
    <property type="entry name" value="cas3_yersinia"/>
    <property type="match status" value="1"/>
</dbReference>
<dbReference type="InterPro" id="IPR054712">
    <property type="entry name" value="Cas3-like_dom"/>
</dbReference>
<evidence type="ECO:0000313" key="11">
    <source>
        <dbReference type="Proteomes" id="UP000182660"/>
    </source>
</evidence>
<accession>A0ABY1HKX3</accession>
<evidence type="ECO:0000256" key="4">
    <source>
        <dbReference type="ARBA" id="ARBA00022741"/>
    </source>
</evidence>
<dbReference type="InterPro" id="IPR006483">
    <property type="entry name" value="CRISPR-assoc_Cas3_HD"/>
</dbReference>
<dbReference type="Pfam" id="PF22590">
    <property type="entry name" value="Cas3-like_C_2"/>
    <property type="match status" value="1"/>
</dbReference>
<sequence>MMVTFISQCEKNSLKKTRRVLDAFADRIGDNTWQTLITDDGLQTVKRMLRQTASKNTAVSCFWIRSRSRSQFLWVVGNKDRFNERGLVPVNRTKKNLLNSYIENDWKYLPLIKSLTALSALLHDWGKASKLFQDKLNPKSKNKYKGDPIRHEWISTLLLNALVHSTRSQDDNVWLMKLNEGAIDEEQLKKISNESVRKPLSELPNAAKLVAWLIVSHHRLPLPKDHDEWKDVSAAGIDASLNRIEQVWGYENRYDELEYQTRVQQCFEFPRGLLSQSSEWVKQIKRWSKQLILNLPLIESAFADGSYRLVLHHARLCLMLGDHNYSSQDAAKGWKDSTGLFANTDRETKQYKQKLDEHLVGVAKTALDTAHLLPAFEQEPPLATDIEFLRKVSPKKPVDYSWQDKAVKNISHWKSLQTKLEQGFFAVNMASTGCGKTTANAKVMRALSTDGKSLRYILALGLRTLTLQTGDEYRKLIGLDNSQLAVLIGSKAVAELHNKSVQEDAALNAEESGSESQEALLDEFIHYECDIPDTILSTVLKKEKDKQFLYAPVLACTIDHMMSATETLRGGRYILPSLRLMSSDLVIDEVDDFTGSDLIAIGRLIHLAGMLGRKVMISSATIPPSLAEGYFNAYKKGWQLYSQSRSNAENTIGCAWIDEFNTAVASINTTLSDKAITAYQVEHDAFIAKRVAKLKKQPIKRKAEIIKCSESMSAHKTASDETKQEQYFSHIKQAILVKHQQHHTTDDETDKSVSFGVVRVANIVPCVELTKYLLQTDYPIDVEVKVMAYHSQQVLLLRHEQEKHLDRVLKRKEKMGEKPKAFTNSVIRKHLDKSAAKNIIFILVATPVEEVGRDHDFDWAVIEPSSYRSIVQLAGRVRRHRLAEVTQANIALMQYNYKAFKDGNQKGEKYFIRPGYEEYIKNAFPTHDLCQLVNESHVSKNLNAIPRIYPLPPSEQQRLAALEHRVTRDTLCSYDSYGPEALEGYLSQAWFLTALPQKLNPFRQSEPNTKIFFVANSDHEPCYFSQKDEQGCRVTDIYGDLINVEGLLQITHVELSDYERSNLWLERNYLNLLSEHTDEINLPTVRQVSLRYGELSFVMREGKKYEYSDQFGLIQKSK</sequence>
<protein>
    <recommendedName>
        <fullName evidence="9">HD Cas3-type domain-containing protein</fullName>
    </recommendedName>
</protein>
<keyword evidence="4" id="KW-0547">Nucleotide-binding</keyword>
<comment type="similarity">
    <text evidence="2">In the central section; belongs to the CRISPR-associated helicase Cas3 family.</text>
</comment>
<evidence type="ECO:0000259" key="9">
    <source>
        <dbReference type="PROSITE" id="PS51643"/>
    </source>
</evidence>
<dbReference type="PROSITE" id="PS51643">
    <property type="entry name" value="HD_CAS3"/>
    <property type="match status" value="1"/>
</dbReference>
<dbReference type="Proteomes" id="UP000182660">
    <property type="component" value="Unassembled WGS sequence"/>
</dbReference>
<dbReference type="Pfam" id="PF18019">
    <property type="entry name" value="Cas3_HD"/>
    <property type="match status" value="1"/>
</dbReference>
<keyword evidence="8" id="KW-0051">Antiviral defense</keyword>
<evidence type="ECO:0000256" key="1">
    <source>
        <dbReference type="ARBA" id="ARBA00006847"/>
    </source>
</evidence>
<dbReference type="InterPro" id="IPR013395">
    <property type="entry name" value="CRISPR-assoc_Cas3_yers"/>
</dbReference>
<dbReference type="Gene3D" id="1.10.3210.30">
    <property type="match status" value="1"/>
</dbReference>
<evidence type="ECO:0000256" key="6">
    <source>
        <dbReference type="ARBA" id="ARBA00022806"/>
    </source>
</evidence>
<keyword evidence="7" id="KW-0067">ATP-binding</keyword>
<dbReference type="EMBL" id="FPLJ01000106">
    <property type="protein sequence ID" value="SGZ01273.1"/>
    <property type="molecule type" value="Genomic_DNA"/>
</dbReference>
<proteinExistence type="inferred from homology"/>
<feature type="domain" description="HD Cas3-type" evidence="9">
    <location>
        <begin position="102"/>
        <end position="309"/>
    </location>
</feature>
<gene>
    <name evidence="10" type="ORF">MT2528_4198</name>
</gene>
<evidence type="ECO:0000256" key="8">
    <source>
        <dbReference type="ARBA" id="ARBA00023118"/>
    </source>
</evidence>
<name>A0ABY1HKX3_9GAMM</name>
<dbReference type="InterPro" id="IPR027417">
    <property type="entry name" value="P-loop_NTPase"/>
</dbReference>
<evidence type="ECO:0000313" key="10">
    <source>
        <dbReference type="EMBL" id="SGZ01273.1"/>
    </source>
</evidence>
<dbReference type="InterPro" id="IPR038257">
    <property type="entry name" value="CRISPR-assoc_Cas3_HD_sf"/>
</dbReference>
<dbReference type="Pfam" id="PF21384">
    <property type="entry name" value="Cas3_I-F_Cas2"/>
    <property type="match status" value="1"/>
</dbReference>
<dbReference type="SUPFAM" id="SSF52540">
    <property type="entry name" value="P-loop containing nucleoside triphosphate hydrolases"/>
    <property type="match status" value="1"/>
</dbReference>
<keyword evidence="5" id="KW-0378">Hydrolase</keyword>
<dbReference type="InterPro" id="IPR048823">
    <property type="entry name" value="Cas3_I-F_Cas2"/>
</dbReference>
<keyword evidence="3" id="KW-0479">Metal-binding</keyword>
<evidence type="ECO:0000256" key="3">
    <source>
        <dbReference type="ARBA" id="ARBA00022723"/>
    </source>
</evidence>
<comment type="caution">
    <text evidence="10">The sequence shown here is derived from an EMBL/GenBank/DDBJ whole genome shotgun (WGS) entry which is preliminary data.</text>
</comment>